<feature type="domain" description="Phosphotyrosine protein phosphatase I" evidence="1">
    <location>
        <begin position="2"/>
        <end position="179"/>
    </location>
</feature>
<dbReference type="SMART" id="SM00226">
    <property type="entry name" value="LMWPc"/>
    <property type="match status" value="1"/>
</dbReference>
<dbReference type="AlphaFoldDB" id="D1BZ20"/>
<protein>
    <submittedName>
        <fullName evidence="2">Protein tyrosine phosphatase</fullName>
    </submittedName>
</protein>
<keyword evidence="3" id="KW-1185">Reference proteome</keyword>
<gene>
    <name evidence="2" type="ordered locus">Xcel_2909</name>
</gene>
<evidence type="ECO:0000313" key="3">
    <source>
        <dbReference type="Proteomes" id="UP000002255"/>
    </source>
</evidence>
<dbReference type="KEGG" id="xce:Xcel_2909"/>
<dbReference type="PANTHER" id="PTHR11717:SF31">
    <property type="entry name" value="LOW MOLECULAR WEIGHT PROTEIN-TYROSINE-PHOSPHATASE ETP-RELATED"/>
    <property type="match status" value="1"/>
</dbReference>
<evidence type="ECO:0000259" key="1">
    <source>
        <dbReference type="SMART" id="SM00226"/>
    </source>
</evidence>
<sequence>MYTVLCVCTGNICRSPALELLLSTALDGSVTVTSAGTRGLPGWGVSPPMAALLAADGISADGFASRALTASDVRGADLVLTLTAAHRSRVLEDEPLALRRTLSLGELARLSSAVPVGAVVGADDAARLGSLVRASLAQRHRFPGAHSEDDVVDPYRLGDKVYAESYAQLTGHVGRIVGALGHTA</sequence>
<dbReference type="Proteomes" id="UP000002255">
    <property type="component" value="Chromosome"/>
</dbReference>
<name>D1BZ20_XYLCX</name>
<dbReference type="HOGENOM" id="CLU_071415_1_0_11"/>
<organism evidence="2 3">
    <name type="scientific">Xylanimonas cellulosilytica (strain DSM 15894 / JCM 12276 / CECT 5975 / KCTC 9989 / LMG 20990 / NBRC 107835 / XIL07)</name>
    <dbReference type="NCBI Taxonomy" id="446471"/>
    <lineage>
        <taxon>Bacteria</taxon>
        <taxon>Bacillati</taxon>
        <taxon>Actinomycetota</taxon>
        <taxon>Actinomycetes</taxon>
        <taxon>Micrococcales</taxon>
        <taxon>Promicromonosporaceae</taxon>
        <taxon>Xylanimonas</taxon>
    </lineage>
</organism>
<dbReference type="InterPro" id="IPR036196">
    <property type="entry name" value="Ptyr_pPase_sf"/>
</dbReference>
<dbReference type="STRING" id="446471.Xcel_2909"/>
<dbReference type="EMBL" id="CP001821">
    <property type="protein sequence ID" value="ACZ31917.1"/>
    <property type="molecule type" value="Genomic_DNA"/>
</dbReference>
<reference evidence="3" key="1">
    <citation type="submission" date="2009-11" db="EMBL/GenBank/DDBJ databases">
        <title>The complete chromosome of Xylanimonas cellulosilytica DSM 15894.</title>
        <authorList>
            <consortium name="US DOE Joint Genome Institute (JGI-PGF)"/>
            <person name="Lucas S."/>
            <person name="Copeland A."/>
            <person name="Lapidus A."/>
            <person name="Glavina del Rio T."/>
            <person name="Dalin E."/>
            <person name="Tice H."/>
            <person name="Bruce D."/>
            <person name="Goodwin L."/>
            <person name="Pitluck S."/>
            <person name="Kyrpides N."/>
            <person name="Mavromatis K."/>
            <person name="Ivanova N."/>
            <person name="Mikhailova N."/>
            <person name="Foster B."/>
            <person name="Clum A."/>
            <person name="Brettin T."/>
            <person name="Detter J.C."/>
            <person name="Han C."/>
            <person name="Larimer F."/>
            <person name="Land M."/>
            <person name="Hauser L."/>
            <person name="Markowitz V."/>
            <person name="Cheng J.F."/>
            <person name="Hugenholtz P."/>
            <person name="Woyke T."/>
            <person name="Wu D."/>
            <person name="Gehrich-Schroeter G."/>
            <person name="Schneider S."/>
            <person name="Pukall S.R."/>
            <person name="Klenk H.P."/>
            <person name="Eisen J.A."/>
        </authorList>
    </citation>
    <scope>NUCLEOTIDE SEQUENCE [LARGE SCALE GENOMIC DNA]</scope>
    <source>
        <strain evidence="3">DSM 15894 / CECT 5975 / LMG 20990 / XIL07</strain>
    </source>
</reference>
<accession>D1BZ20</accession>
<dbReference type="Pfam" id="PF01451">
    <property type="entry name" value="LMWPc"/>
    <property type="match status" value="1"/>
</dbReference>
<dbReference type="SUPFAM" id="SSF52788">
    <property type="entry name" value="Phosphotyrosine protein phosphatases I"/>
    <property type="match status" value="1"/>
</dbReference>
<dbReference type="GO" id="GO:0004725">
    <property type="term" value="F:protein tyrosine phosphatase activity"/>
    <property type="evidence" value="ECO:0007669"/>
    <property type="project" value="TreeGrafter"/>
</dbReference>
<dbReference type="InterPro" id="IPR023485">
    <property type="entry name" value="Ptyr_pPase"/>
</dbReference>
<reference evidence="2 3" key="2">
    <citation type="journal article" date="2010" name="Stand. Genomic Sci.">
        <title>Complete genome sequence of Xylanimonas cellulosilytica type strain (XIL07).</title>
        <authorList>
            <person name="Foster B."/>
            <person name="Pukall R."/>
            <person name="Abt B."/>
            <person name="Nolan M."/>
            <person name="Glavina Del Rio T."/>
            <person name="Chen F."/>
            <person name="Lucas S."/>
            <person name="Tice H."/>
            <person name="Pitluck S."/>
            <person name="Cheng J.-F."/>
            <person name="Chertkov O."/>
            <person name="Brettin T."/>
            <person name="Han C."/>
            <person name="Detter J.C."/>
            <person name="Bruce D."/>
            <person name="Goodwin L."/>
            <person name="Ivanova N."/>
            <person name="Mavromatis K."/>
            <person name="Pati A."/>
            <person name="Mikhailova N."/>
            <person name="Chen A."/>
            <person name="Palaniappan K."/>
            <person name="Land M."/>
            <person name="Hauser L."/>
            <person name="Chang Y.-J."/>
            <person name="Jeffries C.D."/>
            <person name="Chain P."/>
            <person name="Rohde M."/>
            <person name="Goeker M."/>
            <person name="Bristow J."/>
            <person name="Eisen J.A."/>
            <person name="Markowitz V."/>
            <person name="Hugenholtz P."/>
            <person name="Kyrpides N.C."/>
            <person name="Klenk H.-P."/>
            <person name="Lapidus A."/>
        </authorList>
    </citation>
    <scope>NUCLEOTIDE SEQUENCE [LARGE SCALE GENOMIC DNA]</scope>
    <source>
        <strain evidence="3">DSM 15894 / CECT 5975 / LMG 20990 / XIL07</strain>
    </source>
</reference>
<proteinExistence type="predicted"/>
<dbReference type="Gene3D" id="3.40.50.2300">
    <property type="match status" value="1"/>
</dbReference>
<dbReference type="PANTHER" id="PTHR11717">
    <property type="entry name" value="LOW MOLECULAR WEIGHT PROTEIN TYROSINE PHOSPHATASE"/>
    <property type="match status" value="1"/>
</dbReference>
<dbReference type="InterPro" id="IPR050438">
    <property type="entry name" value="LMW_PTPase"/>
</dbReference>
<evidence type="ECO:0000313" key="2">
    <source>
        <dbReference type="EMBL" id="ACZ31917.1"/>
    </source>
</evidence>
<dbReference type="eggNOG" id="COG0394">
    <property type="taxonomic scope" value="Bacteria"/>
</dbReference>